<evidence type="ECO:0000259" key="13">
    <source>
        <dbReference type="PROSITE" id="PS50089"/>
    </source>
</evidence>
<keyword evidence="5" id="KW-0378">Hydrolase</keyword>
<dbReference type="Proteomes" id="UP000515125">
    <property type="component" value="Unplaced"/>
</dbReference>
<dbReference type="GeneID" id="34618743"/>
<dbReference type="RefSeq" id="XP_026192054.1">
    <property type="nucleotide sequence ID" value="XM_026336269.1"/>
</dbReference>
<feature type="region of interest" description="Disordered" evidence="11">
    <location>
        <begin position="709"/>
        <end position="990"/>
    </location>
</feature>
<dbReference type="GO" id="GO:0016787">
    <property type="term" value="F:hydrolase activity"/>
    <property type="evidence" value="ECO:0007669"/>
    <property type="project" value="UniProtKB-KW"/>
</dbReference>
<feature type="compositionally biased region" description="Basic residues" evidence="11">
    <location>
        <begin position="540"/>
        <end position="551"/>
    </location>
</feature>
<protein>
    <submittedName>
        <fullName evidence="16">Uncharacterized protein LOC34618743</fullName>
    </submittedName>
</protein>
<dbReference type="InterPro" id="IPR001510">
    <property type="entry name" value="Znf_PARP"/>
</dbReference>
<dbReference type="Gene3D" id="3.30.40.10">
    <property type="entry name" value="Zinc/RING finger domain, C3HC4 (zinc finger)"/>
    <property type="match status" value="1"/>
</dbReference>
<dbReference type="GO" id="GO:0008094">
    <property type="term" value="F:ATP-dependent activity, acting on DNA"/>
    <property type="evidence" value="ECO:0007669"/>
    <property type="project" value="TreeGrafter"/>
</dbReference>
<dbReference type="CDD" id="cd18793">
    <property type="entry name" value="SF2_C_SNF"/>
    <property type="match status" value="1"/>
</dbReference>
<feature type="region of interest" description="Disordered" evidence="11">
    <location>
        <begin position="1456"/>
        <end position="1497"/>
    </location>
</feature>
<dbReference type="GO" id="GO:0008270">
    <property type="term" value="F:zinc ion binding"/>
    <property type="evidence" value="ECO:0007669"/>
    <property type="project" value="UniProtKB-KW"/>
</dbReference>
<evidence type="ECO:0000256" key="7">
    <source>
        <dbReference type="ARBA" id="ARBA00022833"/>
    </source>
</evidence>
<dbReference type="SUPFAM" id="SSF57850">
    <property type="entry name" value="RING/U-box"/>
    <property type="match status" value="1"/>
</dbReference>
<dbReference type="InterPro" id="IPR001841">
    <property type="entry name" value="Znf_RING"/>
</dbReference>
<keyword evidence="6" id="KW-0347">Helicase</keyword>
<dbReference type="PROSITE" id="PS50089">
    <property type="entry name" value="ZF_RING_2"/>
    <property type="match status" value="1"/>
</dbReference>
<evidence type="ECO:0000313" key="16">
    <source>
        <dbReference type="RefSeq" id="XP_026192054.1"/>
    </source>
</evidence>
<keyword evidence="4 10" id="KW-0863">Zinc-finger</keyword>
<evidence type="ECO:0000256" key="5">
    <source>
        <dbReference type="ARBA" id="ARBA00022801"/>
    </source>
</evidence>
<sequence>MAWLLPNEISEFVSTKSSLPAPSAEDCFYWPQEKQWVPERLLKKLKAGERKQLQASKTLVQRAASGRVFYPAGQSKCRKCGGSIPKGALRVGYPTSDPRGAYEVLCCWLHLGCSSELFSVLLEGEAGEQLLDQLREDLLVSLSSLKSVQATSQAGKGLPKAEDGVPPAGSSKEGPAQCKNEKQQERKTRACGLARAAAKGEEGAATDSCKGAPSTASTAATSEAGVSRGASGVNETSQAGNDEATAVELPPQDRLLLERAGCIVSLDRLCLAEEGLSPIEQGEVQGALAMAARRVFFPAEVQAESAAAAAAAEEALEGLAKREVKGRAPSPEGLLLPLLPFQEEGLWWLMQQEESHVRGGILADEMGMGKTIQIISLLLSRPFPPLPPSVSPLVRKVVCSTLVVTPLAALLQWKSELDRFVLPGRLSVLIYHGAHRRSLHSVLHQYDVVLTTYQTVEQDFRQQANKQKVPCKYCGRLFLQDKLYIHLKYFCGPDAQRTAKQRLTERKMEGATERAMLTLNIIHAEEEKAESKAATGAAAARKKQSSKAKGGKKGEGGKGEPSSFVPTPSNCFKELLQQANISLDQVGPNPWLGPHFNRSARAAADTSELSTEEKSKVDAESSSGISSSDRGSTNGATGEGLCVGDLARLKVAELKELVKVLGGTVGARKTKAQLLEQLQPLLQEGNTAKEETPEGAAAESEAANVVSRASVALRNRQQEDDEQLQEDSEAENSPTQGRVARRSNKNTTKPVKQEKVEDMNLVDRKQQVTSSPESSTSSSTSSSRRPPFKYVKPVKPKQQHVDQQQDTGVIDDEQPLSAAGGGKKHQKASKGTAKSASKSSKKGSKKALTSCKKPRTPQKTRPRKAAQRQSSPQESTSSGGDSDWESGSTAYEPSESSSGSDSSESFVTSSDDAAPVSDSDASSVISVLSAGSKRRGKRRGAGSSGGTSTSSRGSQQRLLVTPVDELLWGKALGDSESEDGEEGGRVRERLEEDPQLIEALRQSPLHGVVWQRIVLDEAHRIKSRNSSTAQAIFALRSATLRVPGVEQQQKRVGGDDQALNCDACDTAPPVAAEAAESTEDAVKQTSGVEGDSKPGKRKRQSKMQQRQQQKQQTQEAKKKQDTEGTEEQAPQAAGPPKRMRKASEGTSESGGGQRSAGSATADADEGEREFEIRVGGCRWCLTGTPLQNRVGELYSLVRFLRFYPYAYYFCSKKGCNCRSMHYRFADGKYCEKCSHTRMTHYSFFCRRVVKPIKEFGYQGEGIVALETLKKEVLDICLLRRTKVERAADVKLPPLTVSIRRDSLSPQERDFYEALFKQTATQFDSYVKSGTVLHNFAHIFDLLSRLRQAVDHPYLLIHGSLQSKEGCQPLPTDSRNPHETGVCSICQEDMSAMDMIQAKCGHAFHRLCIEEYMESAPMMADAGEEQMPQPATLGCPACFVPLTVDLSCPVGQEAAEESCSSRQAAGRKTAARAGGRKERKNQTEGGWDGEELSEDEGDASEIDSILKGTAGGDIVDVANEGINRASETRNKGSTRRRAIMKKISASSFTSSTKIEALVQELQTDYSEDPEVKSIVFSQFCAMLDLIEFRLKREGIHCAQLTGSMTAIARSNVLYAFNKDPHMRVILISLKAGGEGLNLQVASRIYLMDPWWNPAAEMQAIQRAHRIGQTRPVKGVRFICSDTIEERILQLQEKKQLVFDGTVGASNQAMHKLTQEDLRFLFQS</sequence>
<dbReference type="InterPro" id="IPR001650">
    <property type="entry name" value="Helicase_C-like"/>
</dbReference>
<feature type="compositionally biased region" description="Basic and acidic residues" evidence="11">
    <location>
        <begin position="179"/>
        <end position="188"/>
    </location>
</feature>
<keyword evidence="2" id="KW-0479">Metal-binding</keyword>
<dbReference type="PROSITE" id="PS51194">
    <property type="entry name" value="HELICASE_CTER"/>
    <property type="match status" value="1"/>
</dbReference>
<evidence type="ECO:0000256" key="3">
    <source>
        <dbReference type="ARBA" id="ARBA00022741"/>
    </source>
</evidence>
<evidence type="ECO:0000256" key="6">
    <source>
        <dbReference type="ARBA" id="ARBA00022806"/>
    </source>
</evidence>
<dbReference type="Pfam" id="PF00271">
    <property type="entry name" value="Helicase_C"/>
    <property type="match status" value="1"/>
</dbReference>
<feature type="compositionally biased region" description="Low complexity" evidence="11">
    <location>
        <begin position="1461"/>
        <end position="1472"/>
    </location>
</feature>
<dbReference type="InterPro" id="IPR000330">
    <property type="entry name" value="SNF2_N"/>
</dbReference>
<feature type="compositionally biased region" description="Basic residues" evidence="11">
    <location>
        <begin position="852"/>
        <end position="866"/>
    </location>
</feature>
<dbReference type="InterPro" id="IPR014001">
    <property type="entry name" value="Helicase_ATP-bd"/>
</dbReference>
<feature type="compositionally biased region" description="Acidic residues" evidence="11">
    <location>
        <begin position="719"/>
        <end position="730"/>
    </location>
</feature>
<evidence type="ECO:0000256" key="10">
    <source>
        <dbReference type="PROSITE-ProRule" id="PRU00175"/>
    </source>
</evidence>
<comment type="subcellular location">
    <subcellularLocation>
        <location evidence="1">Nucleus</location>
    </subcellularLocation>
</comment>
<dbReference type="SUPFAM" id="SSF52540">
    <property type="entry name" value="P-loop containing nucleoside triphosphate hydrolases"/>
    <property type="match status" value="3"/>
</dbReference>
<evidence type="ECO:0000313" key="15">
    <source>
        <dbReference type="Proteomes" id="UP000515125"/>
    </source>
</evidence>
<feature type="compositionally biased region" description="Low complexity" evidence="11">
    <location>
        <begin position="946"/>
        <end position="957"/>
    </location>
</feature>
<feature type="compositionally biased region" description="Low complexity" evidence="11">
    <location>
        <begin position="829"/>
        <end position="838"/>
    </location>
</feature>
<dbReference type="SMART" id="SM00490">
    <property type="entry name" value="HELICc"/>
    <property type="match status" value="1"/>
</dbReference>
<dbReference type="SMART" id="SM01336">
    <property type="entry name" value="zf-PARP"/>
    <property type="match status" value="1"/>
</dbReference>
<evidence type="ECO:0000259" key="12">
    <source>
        <dbReference type="PROSITE" id="PS50064"/>
    </source>
</evidence>
<organism evidence="15 16">
    <name type="scientific">Cyclospora cayetanensis</name>
    <dbReference type="NCBI Taxonomy" id="88456"/>
    <lineage>
        <taxon>Eukaryota</taxon>
        <taxon>Sar</taxon>
        <taxon>Alveolata</taxon>
        <taxon>Apicomplexa</taxon>
        <taxon>Conoidasida</taxon>
        <taxon>Coccidia</taxon>
        <taxon>Eucoccidiorida</taxon>
        <taxon>Eimeriorina</taxon>
        <taxon>Eimeriidae</taxon>
        <taxon>Cyclospora</taxon>
    </lineage>
</organism>
<dbReference type="InterPro" id="IPR027417">
    <property type="entry name" value="P-loop_NTPase"/>
</dbReference>
<dbReference type="SMART" id="SM00184">
    <property type="entry name" value="RING"/>
    <property type="match status" value="1"/>
</dbReference>
<feature type="compositionally biased region" description="Low complexity" evidence="11">
    <location>
        <begin position="874"/>
        <end position="931"/>
    </location>
</feature>
<feature type="region of interest" description="Disordered" evidence="11">
    <location>
        <begin position="532"/>
        <end position="567"/>
    </location>
</feature>
<keyword evidence="7" id="KW-0862">Zinc</keyword>
<dbReference type="Gene3D" id="3.30.1740.10">
    <property type="entry name" value="Zinc finger, PARP-type"/>
    <property type="match status" value="1"/>
</dbReference>
<dbReference type="InterPro" id="IPR050628">
    <property type="entry name" value="SNF2_RAD54_helicase_TF"/>
</dbReference>
<feature type="compositionally biased region" description="Basic and acidic residues" evidence="11">
    <location>
        <begin position="751"/>
        <end position="766"/>
    </location>
</feature>
<feature type="compositionally biased region" description="Low complexity" evidence="11">
    <location>
        <begin position="1102"/>
        <end position="1114"/>
    </location>
</feature>
<dbReference type="GO" id="GO:0004386">
    <property type="term" value="F:helicase activity"/>
    <property type="evidence" value="ECO:0007669"/>
    <property type="project" value="UniProtKB-KW"/>
</dbReference>
<evidence type="ECO:0000256" key="11">
    <source>
        <dbReference type="SAM" id="MobiDB-lite"/>
    </source>
</evidence>
<feature type="region of interest" description="Disordered" evidence="11">
    <location>
        <begin position="1070"/>
        <end position="1166"/>
    </location>
</feature>
<evidence type="ECO:0000256" key="8">
    <source>
        <dbReference type="ARBA" id="ARBA00022840"/>
    </source>
</evidence>
<dbReference type="GO" id="GO:0003677">
    <property type="term" value="F:DNA binding"/>
    <property type="evidence" value="ECO:0007669"/>
    <property type="project" value="InterPro"/>
</dbReference>
<dbReference type="SUPFAM" id="SSF57716">
    <property type="entry name" value="Glucocorticoid receptor-like (DNA-binding domain)"/>
    <property type="match status" value="1"/>
</dbReference>
<keyword evidence="15" id="KW-1185">Reference proteome</keyword>
<feature type="domain" description="PARP-type" evidence="12">
    <location>
        <begin position="72"/>
        <end position="113"/>
    </location>
</feature>
<dbReference type="PROSITE" id="PS50064">
    <property type="entry name" value="ZF_PARP_2"/>
    <property type="match status" value="1"/>
</dbReference>
<feature type="compositionally biased region" description="Low complexity" evidence="11">
    <location>
        <begin position="769"/>
        <end position="791"/>
    </location>
</feature>
<feature type="domain" description="Helicase C-terminal" evidence="14">
    <location>
        <begin position="1552"/>
        <end position="1712"/>
    </location>
</feature>
<evidence type="ECO:0000259" key="14">
    <source>
        <dbReference type="PROSITE" id="PS51194"/>
    </source>
</evidence>
<dbReference type="GO" id="GO:0005634">
    <property type="term" value="C:nucleus"/>
    <property type="evidence" value="ECO:0007669"/>
    <property type="project" value="UniProtKB-SubCell"/>
</dbReference>
<feature type="compositionally biased region" description="Low complexity" evidence="11">
    <location>
        <begin position="621"/>
        <end position="632"/>
    </location>
</feature>
<dbReference type="PANTHER" id="PTHR45626">
    <property type="entry name" value="TRANSCRIPTION TERMINATION FACTOR 2-RELATED"/>
    <property type="match status" value="1"/>
</dbReference>
<evidence type="ECO:0000256" key="4">
    <source>
        <dbReference type="ARBA" id="ARBA00022771"/>
    </source>
</evidence>
<dbReference type="SMART" id="SM00487">
    <property type="entry name" value="DEXDc"/>
    <property type="match status" value="1"/>
</dbReference>
<dbReference type="GO" id="GO:0005524">
    <property type="term" value="F:ATP binding"/>
    <property type="evidence" value="ECO:0007669"/>
    <property type="project" value="UniProtKB-KW"/>
</dbReference>
<dbReference type="InterPro" id="IPR038718">
    <property type="entry name" value="SNF2-like_sf"/>
</dbReference>
<dbReference type="InterPro" id="IPR036957">
    <property type="entry name" value="Znf_PARP_sf"/>
</dbReference>
<gene>
    <name evidence="16" type="primary">LOC34618743</name>
</gene>
<dbReference type="PANTHER" id="PTHR45626:SF12">
    <property type="entry name" value="DNA REPAIR PROTEIN RAD16"/>
    <property type="match status" value="1"/>
</dbReference>
<reference evidence="16" key="1">
    <citation type="submission" date="2025-08" db="UniProtKB">
        <authorList>
            <consortium name="RefSeq"/>
        </authorList>
    </citation>
    <scope>IDENTIFICATION</scope>
</reference>
<feature type="region of interest" description="Disordered" evidence="11">
    <location>
        <begin position="151"/>
        <end position="247"/>
    </location>
</feature>
<dbReference type="OrthoDB" id="448448at2759"/>
<dbReference type="Pfam" id="PF00176">
    <property type="entry name" value="SNF2-rel_dom"/>
    <property type="match status" value="2"/>
</dbReference>
<dbReference type="Gene3D" id="3.40.50.300">
    <property type="entry name" value="P-loop containing nucleotide triphosphate hydrolases"/>
    <property type="match status" value="1"/>
</dbReference>
<keyword evidence="3" id="KW-0547">Nucleotide-binding</keyword>
<feature type="region of interest" description="Disordered" evidence="11">
    <location>
        <begin position="602"/>
        <end position="640"/>
    </location>
</feature>
<evidence type="ECO:0000256" key="2">
    <source>
        <dbReference type="ARBA" id="ARBA00022723"/>
    </source>
</evidence>
<accession>A0A6P6RX16</accession>
<dbReference type="Gene3D" id="3.40.50.10810">
    <property type="entry name" value="Tandem AAA-ATPase domain"/>
    <property type="match status" value="3"/>
</dbReference>
<evidence type="ECO:0000256" key="9">
    <source>
        <dbReference type="ARBA" id="ARBA00023242"/>
    </source>
</evidence>
<dbReference type="Pfam" id="PF13639">
    <property type="entry name" value="zf-RING_2"/>
    <property type="match status" value="1"/>
</dbReference>
<proteinExistence type="predicted"/>
<dbReference type="InterPro" id="IPR049730">
    <property type="entry name" value="SNF2/RAD54-like_C"/>
</dbReference>
<keyword evidence="9" id="KW-0539">Nucleus</keyword>
<feature type="compositionally biased region" description="Acidic residues" evidence="11">
    <location>
        <begin position="1486"/>
        <end position="1497"/>
    </location>
</feature>
<keyword evidence="8" id="KW-0067">ATP-binding</keyword>
<name>A0A6P6RX16_9EIME</name>
<dbReference type="GO" id="GO:0006289">
    <property type="term" value="P:nucleotide-excision repair"/>
    <property type="evidence" value="ECO:0007669"/>
    <property type="project" value="TreeGrafter"/>
</dbReference>
<feature type="domain" description="RING-type" evidence="13">
    <location>
        <begin position="1382"/>
        <end position="1437"/>
    </location>
</feature>
<dbReference type="InterPro" id="IPR013083">
    <property type="entry name" value="Znf_RING/FYVE/PHD"/>
</dbReference>
<evidence type="ECO:0000256" key="1">
    <source>
        <dbReference type="ARBA" id="ARBA00004123"/>
    </source>
</evidence>